<accession>A0ABY2YF70</accession>
<comment type="similarity">
    <text evidence="1 4">Belongs to the carbohydrate kinase PfkB family.</text>
</comment>
<dbReference type="GO" id="GO:0016301">
    <property type="term" value="F:kinase activity"/>
    <property type="evidence" value="ECO:0007669"/>
    <property type="project" value="UniProtKB-KW"/>
</dbReference>
<dbReference type="PANTHER" id="PTHR10584">
    <property type="entry name" value="SUGAR KINASE"/>
    <property type="match status" value="1"/>
</dbReference>
<organism evidence="6 7">
    <name type="scientific">Streptococcus xiaochunlingii</name>
    <dbReference type="NCBI Taxonomy" id="2589788"/>
    <lineage>
        <taxon>Bacteria</taxon>
        <taxon>Bacillati</taxon>
        <taxon>Bacillota</taxon>
        <taxon>Bacilli</taxon>
        <taxon>Lactobacillales</taxon>
        <taxon>Streptococcaceae</taxon>
        <taxon>Streptococcus</taxon>
    </lineage>
</organism>
<dbReference type="PROSITE" id="PS00584">
    <property type="entry name" value="PFKB_KINASES_2"/>
    <property type="match status" value="1"/>
</dbReference>
<dbReference type="PANTHER" id="PTHR10584:SF166">
    <property type="entry name" value="RIBOKINASE"/>
    <property type="match status" value="1"/>
</dbReference>
<dbReference type="InterPro" id="IPR029056">
    <property type="entry name" value="Ribokinase-like"/>
</dbReference>
<keyword evidence="7" id="KW-1185">Reference proteome</keyword>
<keyword evidence="2 4" id="KW-0808">Transferase</keyword>
<dbReference type="SUPFAM" id="SSF53613">
    <property type="entry name" value="Ribokinase-like"/>
    <property type="match status" value="1"/>
</dbReference>
<evidence type="ECO:0000256" key="3">
    <source>
        <dbReference type="ARBA" id="ARBA00022777"/>
    </source>
</evidence>
<evidence type="ECO:0000256" key="4">
    <source>
        <dbReference type="RuleBase" id="RU003704"/>
    </source>
</evidence>
<dbReference type="RefSeq" id="WP_125329118.1">
    <property type="nucleotide sequence ID" value="NZ_VFSG01000001.1"/>
</dbReference>
<evidence type="ECO:0000256" key="1">
    <source>
        <dbReference type="ARBA" id="ARBA00010688"/>
    </source>
</evidence>
<dbReference type="Pfam" id="PF00294">
    <property type="entry name" value="PfkB"/>
    <property type="match status" value="1"/>
</dbReference>
<evidence type="ECO:0000256" key="2">
    <source>
        <dbReference type="ARBA" id="ARBA00022679"/>
    </source>
</evidence>
<dbReference type="InterPro" id="IPR011611">
    <property type="entry name" value="PfkB_dom"/>
</dbReference>
<dbReference type="Gene3D" id="3.40.1190.20">
    <property type="match status" value="1"/>
</dbReference>
<dbReference type="EMBL" id="VFSG01000001">
    <property type="protein sequence ID" value="TPE38371.1"/>
    <property type="molecule type" value="Genomic_DNA"/>
</dbReference>
<sequence length="306" mass="33716">MSKALVIGSTVCDVMVYLDRLPSREGDAHIHEQTWSLGGCAFNVVSVLHALDQNVDFISPVGTGVYGDFVKAELERLGIHTPISVTGANGCCYCFIESDGERTFLSDHGVEYSFQKEWLQSLEQESYEFIYLCGLEVEEPTGLELIQSVSKVKGQVIFAPGPRGLLIPKERLEAIYDLHPILHVNEAEAKAFSACEEIADAAKKLYQRTGQLVIVTLGEKGAIAYDGRFYEVVGFPTEVRDTVGAGDSHLGAFLVASLQGLDVKEALTFANHLASMVVATKGVHLERHYYHTLEQELKKLVYSKRS</sequence>
<reference evidence="6 7" key="1">
    <citation type="submission" date="2019-06" db="EMBL/GenBank/DDBJ databases">
        <authorList>
            <person name="Zou Y."/>
        </authorList>
    </citation>
    <scope>NUCLEOTIDE SEQUENCE [LARGE SCALE GENOMIC DNA]</scope>
    <source>
        <strain evidence="6 7">E24</strain>
    </source>
</reference>
<dbReference type="Proteomes" id="UP000319739">
    <property type="component" value="Unassembled WGS sequence"/>
</dbReference>
<dbReference type="PRINTS" id="PR00990">
    <property type="entry name" value="RIBOKINASE"/>
</dbReference>
<gene>
    <name evidence="6" type="ORF">FJR71_05275</name>
</gene>
<comment type="caution">
    <text evidence="6">The sequence shown here is derived from an EMBL/GenBank/DDBJ whole genome shotgun (WGS) entry which is preliminary data.</text>
</comment>
<keyword evidence="3 4" id="KW-0418">Kinase</keyword>
<dbReference type="InterPro" id="IPR002139">
    <property type="entry name" value="Ribo/fructo_kinase"/>
</dbReference>
<evidence type="ECO:0000259" key="5">
    <source>
        <dbReference type="Pfam" id="PF00294"/>
    </source>
</evidence>
<dbReference type="InterPro" id="IPR002173">
    <property type="entry name" value="Carboh/pur_kinase_PfkB_CS"/>
</dbReference>
<evidence type="ECO:0000313" key="7">
    <source>
        <dbReference type="Proteomes" id="UP000319739"/>
    </source>
</evidence>
<proteinExistence type="inferred from homology"/>
<evidence type="ECO:0000313" key="6">
    <source>
        <dbReference type="EMBL" id="TPE38371.1"/>
    </source>
</evidence>
<name>A0ABY2YF70_9STRE</name>
<protein>
    <submittedName>
        <fullName evidence="6">Carbohydrate kinase family protein</fullName>
    </submittedName>
</protein>
<feature type="domain" description="Carbohydrate kinase PfkB" evidence="5">
    <location>
        <begin position="1"/>
        <end position="283"/>
    </location>
</feature>